<reference evidence="2" key="2">
    <citation type="journal article" date="2021" name="Microbiome">
        <title>Successional dynamics and alternative stable states in a saline activated sludge microbial community over 9 years.</title>
        <authorList>
            <person name="Wang Y."/>
            <person name="Ye J."/>
            <person name="Ju F."/>
            <person name="Liu L."/>
            <person name="Boyd J.A."/>
            <person name="Deng Y."/>
            <person name="Parks D.H."/>
            <person name="Jiang X."/>
            <person name="Yin X."/>
            <person name="Woodcroft B.J."/>
            <person name="Tyson G.W."/>
            <person name="Hugenholtz P."/>
            <person name="Polz M.F."/>
            <person name="Zhang T."/>
        </authorList>
    </citation>
    <scope>NUCLEOTIDE SEQUENCE</scope>
    <source>
        <strain evidence="2">HKST-UBA11</strain>
    </source>
</reference>
<name>A0A955L9U4_9BACT</name>
<feature type="transmembrane region" description="Helical" evidence="1">
    <location>
        <begin position="34"/>
        <end position="51"/>
    </location>
</feature>
<organism evidence="2 3">
    <name type="scientific">Candidatus Dojkabacteria bacterium</name>
    <dbReference type="NCBI Taxonomy" id="2099670"/>
    <lineage>
        <taxon>Bacteria</taxon>
        <taxon>Candidatus Dojkabacteria</taxon>
    </lineage>
</organism>
<evidence type="ECO:0000313" key="2">
    <source>
        <dbReference type="EMBL" id="MCA9386205.1"/>
    </source>
</evidence>
<dbReference type="Proteomes" id="UP000754563">
    <property type="component" value="Unassembled WGS sequence"/>
</dbReference>
<keyword evidence="1" id="KW-0812">Transmembrane</keyword>
<proteinExistence type="predicted"/>
<evidence type="ECO:0000313" key="3">
    <source>
        <dbReference type="Proteomes" id="UP000754563"/>
    </source>
</evidence>
<accession>A0A955L9U4</accession>
<dbReference type="EMBL" id="JAGQLH010000097">
    <property type="protein sequence ID" value="MCA9386205.1"/>
    <property type="molecule type" value="Genomic_DNA"/>
</dbReference>
<feature type="transmembrane region" description="Helical" evidence="1">
    <location>
        <begin position="6"/>
        <end position="22"/>
    </location>
</feature>
<evidence type="ECO:0000256" key="1">
    <source>
        <dbReference type="SAM" id="Phobius"/>
    </source>
</evidence>
<reference evidence="2" key="1">
    <citation type="submission" date="2020-04" db="EMBL/GenBank/DDBJ databases">
        <authorList>
            <person name="Zhang T."/>
        </authorList>
    </citation>
    <scope>NUCLEOTIDE SEQUENCE</scope>
    <source>
        <strain evidence="2">HKST-UBA11</strain>
    </source>
</reference>
<feature type="transmembrane region" description="Helical" evidence="1">
    <location>
        <begin position="84"/>
        <end position="101"/>
    </location>
</feature>
<dbReference type="AlphaFoldDB" id="A0A955L9U4"/>
<gene>
    <name evidence="2" type="ORF">KC717_06175</name>
</gene>
<sequence>MNIIYGVIAGVIFGIIDVLLMIPIKFDSTEKKKIAMLGAFLSRFAIGVLIFNTSFPFPSWLGGLVIGLLVSAPDAIITKSYIPIFTTGVIGGITIGIISSFV</sequence>
<keyword evidence="1" id="KW-0472">Membrane</keyword>
<comment type="caution">
    <text evidence="2">The sequence shown here is derived from an EMBL/GenBank/DDBJ whole genome shotgun (WGS) entry which is preliminary data.</text>
</comment>
<keyword evidence="1" id="KW-1133">Transmembrane helix</keyword>
<protein>
    <submittedName>
        <fullName evidence="2">Uncharacterized protein</fullName>
    </submittedName>
</protein>